<dbReference type="SUPFAM" id="SSF56672">
    <property type="entry name" value="DNA/RNA polymerases"/>
    <property type="match status" value="1"/>
</dbReference>
<dbReference type="Pfam" id="PF24626">
    <property type="entry name" value="SH3_Tf2-1"/>
    <property type="match status" value="1"/>
</dbReference>
<evidence type="ECO:0000256" key="1">
    <source>
        <dbReference type="ARBA" id="ARBA00022679"/>
    </source>
</evidence>
<dbReference type="InterPro" id="IPR043502">
    <property type="entry name" value="DNA/RNA_pol_sf"/>
</dbReference>
<dbReference type="InterPro" id="IPR041373">
    <property type="entry name" value="RT_RNaseH"/>
</dbReference>
<dbReference type="Pfam" id="PF03101">
    <property type="entry name" value="FAR1"/>
    <property type="match status" value="1"/>
</dbReference>
<keyword evidence="6" id="KW-0695">RNA-directed DNA polymerase</keyword>
<dbReference type="GO" id="GO:0015074">
    <property type="term" value="P:DNA integration"/>
    <property type="evidence" value="ECO:0007669"/>
    <property type="project" value="InterPro"/>
</dbReference>
<dbReference type="InterPro" id="IPR056924">
    <property type="entry name" value="SH3_Tf2-1"/>
</dbReference>
<reference evidence="8 9" key="2">
    <citation type="journal article" date="2017" name="Genome Biol.">
        <title>New reference genome sequences of hot pepper reveal the massive evolution of plant disease-resistance genes by retroduplication.</title>
        <authorList>
            <person name="Kim S."/>
            <person name="Park J."/>
            <person name="Yeom S.I."/>
            <person name="Kim Y.M."/>
            <person name="Seo E."/>
            <person name="Kim K.T."/>
            <person name="Kim M.S."/>
            <person name="Lee J.M."/>
            <person name="Cheong K."/>
            <person name="Shin H.S."/>
            <person name="Kim S.B."/>
            <person name="Han K."/>
            <person name="Lee J."/>
            <person name="Park M."/>
            <person name="Lee H.A."/>
            <person name="Lee H.Y."/>
            <person name="Lee Y."/>
            <person name="Oh S."/>
            <person name="Lee J.H."/>
            <person name="Choi E."/>
            <person name="Choi E."/>
            <person name="Lee S.E."/>
            <person name="Jeon J."/>
            <person name="Kim H."/>
            <person name="Choi G."/>
            <person name="Song H."/>
            <person name="Lee J."/>
            <person name="Lee S.C."/>
            <person name="Kwon J.K."/>
            <person name="Lee H.Y."/>
            <person name="Koo N."/>
            <person name="Hong Y."/>
            <person name="Kim R.W."/>
            <person name="Kang W.H."/>
            <person name="Huh J.H."/>
            <person name="Kang B.C."/>
            <person name="Yang T.J."/>
            <person name="Lee Y.H."/>
            <person name="Bennetzen J.L."/>
            <person name="Choi D."/>
        </authorList>
    </citation>
    <scope>NUCLEOTIDE SEQUENCE [LARGE SCALE GENOMIC DNA]</scope>
    <source>
        <strain evidence="9">cv. CM334</strain>
    </source>
</reference>
<dbReference type="Gene3D" id="3.30.420.10">
    <property type="entry name" value="Ribonuclease H-like superfamily/Ribonuclease H"/>
    <property type="match status" value="1"/>
</dbReference>
<evidence type="ECO:0000256" key="2">
    <source>
        <dbReference type="ARBA" id="ARBA00022695"/>
    </source>
</evidence>
<name>A0A2G2ZD17_CAPAN</name>
<dbReference type="InterPro" id="IPR004330">
    <property type="entry name" value="FAR1_DNA_bnd_dom"/>
</dbReference>
<keyword evidence="9" id="KW-1185">Reference proteome</keyword>
<dbReference type="GO" id="GO:0004519">
    <property type="term" value="F:endonuclease activity"/>
    <property type="evidence" value="ECO:0007669"/>
    <property type="project" value="UniProtKB-KW"/>
</dbReference>
<evidence type="ECO:0000256" key="3">
    <source>
        <dbReference type="ARBA" id="ARBA00022722"/>
    </source>
</evidence>
<keyword evidence="1" id="KW-0808">Transferase</keyword>
<dbReference type="GO" id="GO:0003964">
    <property type="term" value="F:RNA-directed DNA polymerase activity"/>
    <property type="evidence" value="ECO:0007669"/>
    <property type="project" value="UniProtKB-KW"/>
</dbReference>
<dbReference type="Pfam" id="PF17917">
    <property type="entry name" value="RT_RNaseH"/>
    <property type="match status" value="1"/>
</dbReference>
<dbReference type="InterPro" id="IPR036397">
    <property type="entry name" value="RNaseH_sf"/>
</dbReference>
<dbReference type="InterPro" id="IPR001584">
    <property type="entry name" value="Integrase_cat-core"/>
</dbReference>
<accession>A0A2G2ZD17</accession>
<gene>
    <name evidence="8" type="ORF">T459_17969</name>
</gene>
<evidence type="ECO:0000313" key="9">
    <source>
        <dbReference type="Proteomes" id="UP000222542"/>
    </source>
</evidence>
<dbReference type="PANTHER" id="PTHR46328">
    <property type="entry name" value="FAR-RED IMPAIRED RESPONSIVE (FAR1) FAMILY PROTEIN-RELATED"/>
    <property type="match status" value="1"/>
</dbReference>
<dbReference type="Gramene" id="PHT79917">
    <property type="protein sequence ID" value="PHT79917"/>
    <property type="gene ID" value="T459_17969"/>
</dbReference>
<dbReference type="InterPro" id="IPR012337">
    <property type="entry name" value="RNaseH-like_sf"/>
</dbReference>
<dbReference type="PANTHER" id="PTHR46328:SF9">
    <property type="entry name" value="FAR-RED IMPAIRED RESPONSIVE (FAR1) FAMILY PROTEIN"/>
    <property type="match status" value="1"/>
</dbReference>
<reference evidence="8 9" key="1">
    <citation type="journal article" date="2014" name="Nat. Genet.">
        <title>Genome sequence of the hot pepper provides insights into the evolution of pungency in Capsicum species.</title>
        <authorList>
            <person name="Kim S."/>
            <person name="Park M."/>
            <person name="Yeom S.I."/>
            <person name="Kim Y.M."/>
            <person name="Lee J.M."/>
            <person name="Lee H.A."/>
            <person name="Seo E."/>
            <person name="Choi J."/>
            <person name="Cheong K."/>
            <person name="Kim K.T."/>
            <person name="Jung K."/>
            <person name="Lee G.W."/>
            <person name="Oh S.K."/>
            <person name="Bae C."/>
            <person name="Kim S.B."/>
            <person name="Lee H.Y."/>
            <person name="Kim S.Y."/>
            <person name="Kim M.S."/>
            <person name="Kang B.C."/>
            <person name="Jo Y.D."/>
            <person name="Yang H.B."/>
            <person name="Jeong H.J."/>
            <person name="Kang W.H."/>
            <person name="Kwon J.K."/>
            <person name="Shin C."/>
            <person name="Lim J.Y."/>
            <person name="Park J.H."/>
            <person name="Huh J.H."/>
            <person name="Kim J.S."/>
            <person name="Kim B.D."/>
            <person name="Cohen O."/>
            <person name="Paran I."/>
            <person name="Suh M.C."/>
            <person name="Lee S.B."/>
            <person name="Kim Y.K."/>
            <person name="Shin Y."/>
            <person name="Noh S.J."/>
            <person name="Park J."/>
            <person name="Seo Y.S."/>
            <person name="Kwon S.Y."/>
            <person name="Kim H.A."/>
            <person name="Park J.M."/>
            <person name="Kim H.J."/>
            <person name="Choi S.B."/>
            <person name="Bosland P.W."/>
            <person name="Reeves G."/>
            <person name="Jo S.H."/>
            <person name="Lee B.W."/>
            <person name="Cho H.T."/>
            <person name="Choi H.S."/>
            <person name="Lee M.S."/>
            <person name="Yu Y."/>
            <person name="Do Choi Y."/>
            <person name="Park B.S."/>
            <person name="van Deynze A."/>
            <person name="Ashrafi H."/>
            <person name="Hill T."/>
            <person name="Kim W.T."/>
            <person name="Pai H.S."/>
            <person name="Ahn H.K."/>
            <person name="Yeam I."/>
            <person name="Giovannoni J.J."/>
            <person name="Rose J.K."/>
            <person name="Sorensen I."/>
            <person name="Lee S.J."/>
            <person name="Kim R.W."/>
            <person name="Choi I.Y."/>
            <person name="Choi B.S."/>
            <person name="Lim J.S."/>
            <person name="Lee Y.H."/>
            <person name="Choi D."/>
        </authorList>
    </citation>
    <scope>NUCLEOTIDE SEQUENCE [LARGE SCALE GENOMIC DNA]</scope>
    <source>
        <strain evidence="9">cv. CM334</strain>
    </source>
</reference>
<dbReference type="GO" id="GO:0003676">
    <property type="term" value="F:nucleic acid binding"/>
    <property type="evidence" value="ECO:0007669"/>
    <property type="project" value="InterPro"/>
</dbReference>
<evidence type="ECO:0000256" key="4">
    <source>
        <dbReference type="ARBA" id="ARBA00022759"/>
    </source>
</evidence>
<dbReference type="EMBL" id="AYRZ02000006">
    <property type="protein sequence ID" value="PHT79917.1"/>
    <property type="molecule type" value="Genomic_DNA"/>
</dbReference>
<evidence type="ECO:0000256" key="6">
    <source>
        <dbReference type="ARBA" id="ARBA00022918"/>
    </source>
</evidence>
<dbReference type="STRING" id="4072.A0A2G2ZD17"/>
<feature type="domain" description="Integrase catalytic" evidence="7">
    <location>
        <begin position="881"/>
        <end position="1059"/>
    </location>
</feature>
<keyword evidence="2" id="KW-0548">Nucleotidyltransferase</keyword>
<comment type="caution">
    <text evidence="8">The sequence shown here is derived from an EMBL/GenBank/DDBJ whole genome shotgun (WGS) entry which is preliminary data.</text>
</comment>
<keyword evidence="5" id="KW-0378">Hydrolase</keyword>
<keyword evidence="3" id="KW-0540">Nuclease</keyword>
<dbReference type="SUPFAM" id="SSF53098">
    <property type="entry name" value="Ribonuclease H-like"/>
    <property type="match status" value="1"/>
</dbReference>
<evidence type="ECO:0000259" key="7">
    <source>
        <dbReference type="PROSITE" id="PS50994"/>
    </source>
</evidence>
<proteinExistence type="predicted"/>
<evidence type="ECO:0000313" key="8">
    <source>
        <dbReference type="EMBL" id="PHT79917.1"/>
    </source>
</evidence>
<dbReference type="Gene3D" id="3.30.70.270">
    <property type="match status" value="1"/>
</dbReference>
<dbReference type="InterPro" id="IPR043128">
    <property type="entry name" value="Rev_trsase/Diguanyl_cyclase"/>
</dbReference>
<dbReference type="PROSITE" id="PS50994">
    <property type="entry name" value="INTEGRASE"/>
    <property type="match status" value="1"/>
</dbReference>
<dbReference type="AlphaFoldDB" id="A0A2G2ZD17"/>
<protein>
    <recommendedName>
        <fullName evidence="7">Integrase catalytic domain-containing protein</fullName>
    </recommendedName>
</protein>
<evidence type="ECO:0000256" key="5">
    <source>
        <dbReference type="ARBA" id="ARBA00022801"/>
    </source>
</evidence>
<organism evidence="8 9">
    <name type="scientific">Capsicum annuum</name>
    <name type="common">Capsicum pepper</name>
    <dbReference type="NCBI Taxonomy" id="4072"/>
    <lineage>
        <taxon>Eukaryota</taxon>
        <taxon>Viridiplantae</taxon>
        <taxon>Streptophyta</taxon>
        <taxon>Embryophyta</taxon>
        <taxon>Tracheophyta</taxon>
        <taxon>Spermatophyta</taxon>
        <taxon>Magnoliopsida</taxon>
        <taxon>eudicotyledons</taxon>
        <taxon>Gunneridae</taxon>
        <taxon>Pentapetalae</taxon>
        <taxon>asterids</taxon>
        <taxon>lamiids</taxon>
        <taxon>Solanales</taxon>
        <taxon>Solanaceae</taxon>
        <taxon>Solanoideae</taxon>
        <taxon>Capsiceae</taxon>
        <taxon>Capsicum</taxon>
    </lineage>
</organism>
<keyword evidence="4" id="KW-0255">Endonuclease</keyword>
<dbReference type="GO" id="GO:0016787">
    <property type="term" value="F:hydrolase activity"/>
    <property type="evidence" value="ECO:0007669"/>
    <property type="project" value="UniProtKB-KW"/>
</dbReference>
<dbReference type="Proteomes" id="UP000222542">
    <property type="component" value="Unassembled WGS sequence"/>
</dbReference>
<sequence>MARDRKAYRLNQVEFVVDDHVNGEEEEGTVVELRAVDENVIGGSSSEEALQQVHDVKVDEDLPEREDLLLEEAQCLDNSTSDEPYVGLEFESEAAAHAFYNAYATRVGFIIRVSKLSRSRRDGSAIGRALVCNKEGFRMPDKREKIVRQRAETRVGCRAMILVRKVNSGKWVVTKFVKEHSHPLSPGKGRRDLIYDQYPNEHDKIRELSQQLAAEKKRSATYKRHLEMIFEHIEEHNQSLSKKIQDIVHNDEKDDRNQELTAELRIKKRLTAACREQLLSLMKDVESHTEHLSTIKPFIPSWPLKGEPWSNCIMKFAETEVAAQSCDGLSHRGKDEHTHERQGKIANPYTFVHVNDNCVASSPLSMSYSLPIFESIISLSLDDDVLVVSVDTLVDPIDDRIDSFCKIDLCPPSVETIVLNESTSSCEIHVDKLLFENCPQLEDVCDVINESEVCDDVENIDQRNSSEPESYSWDNLALEISLKLDIDLLESDKCVYDITTPNEPSGGNDGISCLRSYKRYANSLWCENIPPKDENLFLEDKSTLKGKRCMVLETTSPFTLCDFIVESTHGDDCETSSEYTHEGTLVEVDLSDTFLHFQFALDNMYAIIDSMLFILGEDHGKGECCLGPCLCPLFPFDPSAKYRIGDDGAPNLLLGLHDKQSIIFGEFYSQILCAFFINYVIFSSKDPWLYSKYVQPWHVEVICRAYPNPHAMRSSYLCVLSLVLQVDYRAKMAHFYFLEEPVLEWRGDSMVPKGRFISFLKAQKLISRRCLYHLVQVKDIEADKQTSTLESVLVVNEYSDVFPDELPGLPPIREIDFSIDVDPVAFLGHVVSGEGIRVDFQKVEAVKNWPQPTTPTEMRSFLGSLHGRVIAYASRQLKKHEQNYPTHELELAAVKELNLRQRRWLELLKDYDVNILYHPSKVNTVADALSRLSMDGGVVVLNSAESLVMASVKQRQYDDPLLFQYKEGIQQHRITTFKLAGDGTLRSLGTQVNHSTAFHPQTDSQAERTIQTLKDMLRACVLDFKGNWDYHLPLIEFAYNNNYHSSIGMDPFKALYGRRCRSSIGWFKVGETQMLGPDLVHQAVKKVKLIRERLKTAQSRQKSYANVAYELELPPELAAVHPVFHVFMLRKCLGEPSRVIPIESIELAGDLSFEKIPVAILDRQVKKLRSRDITSVKVLWRNQNVEEAT</sequence>